<reference evidence="2 3" key="1">
    <citation type="submission" date="2019-08" db="EMBL/GenBank/DDBJ databases">
        <title>Complete genome sequence of Thermosulfurimonas marina SU872T, an anaerobic thermophilic chemolithoautotrophic bacterium isolated from a shallow marine hydrothermal vent.</title>
        <authorList>
            <person name="Allioux M."/>
            <person name="Jebbar M."/>
            <person name="Slobodkina G."/>
            <person name="Slobodkin A."/>
            <person name="Moalic Y."/>
            <person name="Frolova A."/>
            <person name="Shao Z."/>
            <person name="Alain K."/>
        </authorList>
    </citation>
    <scope>NUCLEOTIDE SEQUENCE [LARGE SCALE GENOMIC DNA]</scope>
    <source>
        <strain evidence="2 3">SU872</strain>
    </source>
</reference>
<protein>
    <submittedName>
        <fullName evidence="2">DUF3261 domain-containing protein</fullName>
    </submittedName>
</protein>
<dbReference type="RefSeq" id="WP_168719949.1">
    <property type="nucleotide sequence ID" value="NZ_CP042909.1"/>
</dbReference>
<accession>A0A6H1WU13</accession>
<proteinExistence type="predicted"/>
<evidence type="ECO:0000313" key="2">
    <source>
        <dbReference type="EMBL" id="QJA06596.1"/>
    </source>
</evidence>
<dbReference type="PROSITE" id="PS51257">
    <property type="entry name" value="PROKAR_LIPOPROTEIN"/>
    <property type="match status" value="1"/>
</dbReference>
<dbReference type="EMBL" id="CP042909">
    <property type="protein sequence ID" value="QJA06596.1"/>
    <property type="molecule type" value="Genomic_DNA"/>
</dbReference>
<dbReference type="InterPro" id="IPR029046">
    <property type="entry name" value="LolA/LolB/LppX"/>
</dbReference>
<gene>
    <name evidence="2" type="ORF">FVE67_07210</name>
</gene>
<keyword evidence="3" id="KW-1185">Reference proteome</keyword>
<name>A0A6H1WU13_9BACT</name>
<dbReference type="AlphaFoldDB" id="A0A6H1WU13"/>
<evidence type="ECO:0000256" key="1">
    <source>
        <dbReference type="ARBA" id="ARBA00022729"/>
    </source>
</evidence>
<sequence length="206" mass="23367">MSRTKGAFLLVFLILFSCARPRIGLPPPPEAESFAALVRFRLVAPKRRLSGKAVVLIHPGELYVEAFSPFGGALFRFWFEKGRVVWEESPGGPVQAVELQPFPPALVEVLPYLVLGRWPPERSSRLGEGYHLKPDGQGWRLTYFQRTLLRVQVRKPRGIFLEISPLRMKVSLHFQEITPRPPKIPPPPEVVPQPVDLRSFFLPEGD</sequence>
<organism evidence="2 3">
    <name type="scientific">Thermosulfurimonas marina</name>
    <dbReference type="NCBI Taxonomy" id="2047767"/>
    <lineage>
        <taxon>Bacteria</taxon>
        <taxon>Pseudomonadati</taxon>
        <taxon>Thermodesulfobacteriota</taxon>
        <taxon>Thermodesulfobacteria</taxon>
        <taxon>Thermodesulfobacteriales</taxon>
        <taxon>Thermodesulfobacteriaceae</taxon>
        <taxon>Thermosulfurimonas</taxon>
    </lineage>
</organism>
<evidence type="ECO:0000313" key="3">
    <source>
        <dbReference type="Proteomes" id="UP000501253"/>
    </source>
</evidence>
<dbReference type="KEGG" id="tmai:FVE67_07210"/>
<dbReference type="SUPFAM" id="SSF89392">
    <property type="entry name" value="Prokaryotic lipoproteins and lipoprotein localization factors"/>
    <property type="match status" value="1"/>
</dbReference>
<dbReference type="Proteomes" id="UP000501253">
    <property type="component" value="Chromosome"/>
</dbReference>
<keyword evidence="1" id="KW-0732">Signal</keyword>